<dbReference type="SMART" id="SM00823">
    <property type="entry name" value="PKS_PP"/>
    <property type="match status" value="2"/>
</dbReference>
<evidence type="ECO:0000256" key="1">
    <source>
        <dbReference type="ARBA" id="ARBA00022450"/>
    </source>
</evidence>
<dbReference type="PANTHER" id="PTHR45527:SF1">
    <property type="entry name" value="FATTY ACID SYNTHASE"/>
    <property type="match status" value="1"/>
</dbReference>
<dbReference type="CDD" id="cd05918">
    <property type="entry name" value="A_NRPS_SidN3_like"/>
    <property type="match status" value="1"/>
</dbReference>
<dbReference type="Pfam" id="PF00501">
    <property type="entry name" value="AMP-binding"/>
    <property type="match status" value="2"/>
</dbReference>
<dbReference type="Pfam" id="PF00550">
    <property type="entry name" value="PP-binding"/>
    <property type="match status" value="2"/>
</dbReference>
<keyword evidence="2" id="KW-0597">Phosphoprotein</keyword>
<dbReference type="PROSITE" id="PS50075">
    <property type="entry name" value="CARRIER"/>
    <property type="match status" value="2"/>
</dbReference>
<dbReference type="InterPro" id="IPR000873">
    <property type="entry name" value="AMP-dep_synth/lig_dom"/>
</dbReference>
<dbReference type="PANTHER" id="PTHR45527">
    <property type="entry name" value="NONRIBOSOMAL PEPTIDE SYNTHETASE"/>
    <property type="match status" value="1"/>
</dbReference>
<dbReference type="GeneID" id="68290616"/>
<evidence type="ECO:0000256" key="2">
    <source>
        <dbReference type="ARBA" id="ARBA00022553"/>
    </source>
</evidence>
<dbReference type="GO" id="GO:0005737">
    <property type="term" value="C:cytoplasm"/>
    <property type="evidence" value="ECO:0007669"/>
    <property type="project" value="TreeGrafter"/>
</dbReference>
<dbReference type="InterPro" id="IPR045851">
    <property type="entry name" value="AMP-bd_C_sf"/>
</dbReference>
<evidence type="ECO:0000313" key="5">
    <source>
        <dbReference type="EMBL" id="GIZ41745.1"/>
    </source>
</evidence>
<evidence type="ECO:0000313" key="6">
    <source>
        <dbReference type="Proteomes" id="UP000825890"/>
    </source>
</evidence>
<reference evidence="5 6" key="1">
    <citation type="submission" date="2021-01" db="EMBL/GenBank/DDBJ databases">
        <title>Cercospora kikuchii MAFF 305040 whole genome shotgun sequence.</title>
        <authorList>
            <person name="Kashiwa T."/>
            <person name="Suzuki T."/>
        </authorList>
    </citation>
    <scope>NUCLEOTIDE SEQUENCE [LARGE SCALE GENOMIC DNA]</scope>
    <source>
        <strain evidence="5 6">MAFF 305040</strain>
    </source>
</reference>
<dbReference type="Gene3D" id="3.30.300.30">
    <property type="match status" value="2"/>
</dbReference>
<dbReference type="GO" id="GO:0044550">
    <property type="term" value="P:secondary metabolite biosynthetic process"/>
    <property type="evidence" value="ECO:0007669"/>
    <property type="project" value="TreeGrafter"/>
</dbReference>
<dbReference type="RefSeq" id="XP_044656232.1">
    <property type="nucleotide sequence ID" value="XM_044800297.1"/>
</dbReference>
<organism evidence="5 6">
    <name type="scientific">Cercospora kikuchii</name>
    <dbReference type="NCBI Taxonomy" id="84275"/>
    <lineage>
        <taxon>Eukaryota</taxon>
        <taxon>Fungi</taxon>
        <taxon>Dikarya</taxon>
        <taxon>Ascomycota</taxon>
        <taxon>Pezizomycotina</taxon>
        <taxon>Dothideomycetes</taxon>
        <taxon>Dothideomycetidae</taxon>
        <taxon>Mycosphaerellales</taxon>
        <taxon>Mycosphaerellaceae</taxon>
        <taxon>Cercospora</taxon>
    </lineage>
</organism>
<comment type="caution">
    <text evidence="5">The sequence shown here is derived from an EMBL/GenBank/DDBJ whole genome shotgun (WGS) entry which is preliminary data.</text>
</comment>
<dbReference type="InterPro" id="IPR020806">
    <property type="entry name" value="PKS_PP-bd"/>
</dbReference>
<name>A0A9P3FGR3_9PEZI</name>
<dbReference type="InterPro" id="IPR036736">
    <property type="entry name" value="ACP-like_sf"/>
</dbReference>
<proteinExistence type="predicted"/>
<keyword evidence="3" id="KW-0436">Ligase</keyword>
<dbReference type="InterPro" id="IPR042099">
    <property type="entry name" value="ANL_N_sf"/>
</dbReference>
<dbReference type="Gene3D" id="3.30.559.10">
    <property type="entry name" value="Chloramphenicol acetyltransferase-like domain"/>
    <property type="match status" value="2"/>
</dbReference>
<sequence length="2109" mass="230217">MGRIVPKNLASGAVNWPADGQKSMLVHRHIQERAGLVADSIAIECEATGQMSYRELERQASSAAAQLICGRGSIVPINMSRTSHLVVAMLAVLKTGAAYTLLSPDAPEERNRMIVRDTKARFVLVDKTTAGFMHEECDEIDFEALPLQSDSIAGLDQFHADYQAPSDTAYVIYTSGTSGKPKGVLVSHFAACTGLLSMPLLESSKNHKSLLLHSPSFSAAQRTILGTIIRGGTLYVASKTSITVNLSTTISRLALRSLEITPSLLNILKPEHLPKSVKRITLGGEKISDAIVDTWAGRVELVSAYGLSECTQLSMRSTLSKGRPGSLLGWPSDSTVPYILQPGSDEAVPTNVPGELCLGGDQLANGYLNLPDKTKEAFVSNPYGQGRLYRTGDMVVLRPDGCMELLGRIDQQTKIEGHRVEPEESHNYIQLHGEVISSAVVSVTVQGQNALVAAIIPDRDVKWSMLVQELRTILRSKLPSYAIPQYWLELQAMPLNVNGKTDLAALRTLIQTKGTNELVALATHKSAPSSLLNCHRSGPGFEVLLKILADVLQLYPEHVDLTSSFQDLGGSSLKAIFLATRLREVSLDISAADILQSDSLDQLLGWQKLIDPQSTKEYVPFSLLPEGFARDPVTWDDAYPATPLQTGILADTMLGNANHWYQRVYRLNGVTPTQVTQALNTIIAQHAIFRTGFVPWKRSFVQVVKRRQPLNVSQFRGISLEQARQSLAESTLPISGPLVKAAFLDDDLLILVMHHALFDYWSSQFLFQDAISVLQGQQPLARVPFSKFVAHINSNDFKSDTFWQDYLKNAPDTYFLLNGDELKPQRFEADIGNLLTEFCQSTGATLGASVLEAWAMTLMRLLGSKDVTFLSAMSGRDAPVEGIMTLNGPTMSVVPLRVRHDPKISAAIRARKTQDNLWTLSEHGQYGLRQALSAAGKSPGAFNTMVNILITLQEFSFDTPLAPVVWHEDNFTQYITLEIDESNPSCAKLLAPAGIDHAQAKKILEAFVDVLRSMQLDSLSDAEADLTPADSDCDEYIVLPSAQPGPAPEFGLAHAAFEDIAAEKPSKVAVRHSDGQEWTYAEINAASNKFCRWLTDQGVTPGELIPLYMEKSKDVLVAILGILKAGAAFTPMDPANPRERNAFIVKDVAARRAVADTTHQQACHDFGCDAIVLPDLYLEHYSSEDIRVAGLSPSSTAYAIYTSGSTGLPKGVLVPHSAVVAATIGMIQATNVTPDWVALWVLNYVFDASYYDVFTIFSAGGTLCVAPQDDMLSNLTGHINRMNINQVMLTPTITKLIRNGPADVPGLKVLNVCGEKIDMNILSWAEKVDVYNGYGPTEATILMTVSKVQPGGDLNSIGFPMLHVQALIVRPDATSIEPVADGDVGELCVAGPQLANGYLNRAEQTRLSFIELANGERWYRTGDLASWAHDGSLTCYGRKDNQVKLNGFRIELGEIENAIERTGELDAVVVTVAELSHKRQLVAFCIFKGDREAGLPTLLGAEQRLDAIKGLAQSLEAGTLSHYMMPALFLPYTAFPTLPSGKANRKQLTAYAEALDKTQAASYSPQSVPKSQFLSASTAEEIVLQQAWAAVLDSPVSSIGANSDFLAFGGDSIAAINVASECRRTGYSVSVAKILANPLLADQARHLNLLVANALTERTKVFEIPALVKYAIEEADLNYEGDVEDVYPCGPGQSEFLSRGFEAEQYWNLVVCRDLPSDFDLEHWLRVTQSLTARNQILRATYCPASSAHGTKWYQIILKTSTLDWSATTYGSEDEKHALIDDLRKSDFTVGKAMIAYKLLVHSSTGRLSLCIKVSHGSYDGTLLRIFDEQFTALARNDPVHPGVNPFRNYIEWVTQQDRNRSLGYWKQMLQDYTPKSGLPDRLATDSKGFATIAADVDAIALRFGVTASTVFQAVNALVVANITSSHDVLVDDLITGRNADIANPQTVNGTCANFLPFRSQLSASTTIAKFLKTTQSDFWDTTEHGNVNLDDIYEGTLGWDRANKGGMAKMLYCYQPFEPAPAGSDVNHMRWIVMAQSQVFMTFNYALYVEVQKTAAGGHRIKLEWDSRALGANVVERVGGLFNEVLAELTSAEGDAKLSALNGALAGL</sequence>
<dbReference type="InterPro" id="IPR001242">
    <property type="entry name" value="Condensation_dom"/>
</dbReference>
<accession>A0A9P3FGR3</accession>
<evidence type="ECO:0000256" key="3">
    <source>
        <dbReference type="ARBA" id="ARBA00022598"/>
    </source>
</evidence>
<dbReference type="Gene3D" id="3.30.559.30">
    <property type="entry name" value="Nonribosomal peptide synthetase, condensation domain"/>
    <property type="match status" value="2"/>
</dbReference>
<dbReference type="OrthoDB" id="416786at2759"/>
<dbReference type="EMBL" id="BOLY01000003">
    <property type="protein sequence ID" value="GIZ41745.1"/>
    <property type="molecule type" value="Genomic_DNA"/>
</dbReference>
<dbReference type="GO" id="GO:0043041">
    <property type="term" value="P:amino acid activation for nonribosomal peptide biosynthetic process"/>
    <property type="evidence" value="ECO:0007669"/>
    <property type="project" value="TreeGrafter"/>
</dbReference>
<keyword evidence="6" id="KW-1185">Reference proteome</keyword>
<dbReference type="PROSITE" id="PS00455">
    <property type="entry name" value="AMP_BINDING"/>
    <property type="match status" value="1"/>
</dbReference>
<dbReference type="InterPro" id="IPR010071">
    <property type="entry name" value="AA_adenyl_dom"/>
</dbReference>
<feature type="domain" description="Carrier" evidence="4">
    <location>
        <begin position="538"/>
        <end position="611"/>
    </location>
</feature>
<dbReference type="Gene3D" id="3.40.50.12780">
    <property type="entry name" value="N-terminal domain of ligase-like"/>
    <property type="match status" value="2"/>
</dbReference>
<gene>
    <name evidence="5" type="ORF">CKM354_000504100</name>
</gene>
<dbReference type="Pfam" id="PF00668">
    <property type="entry name" value="Condensation"/>
    <property type="match status" value="2"/>
</dbReference>
<dbReference type="FunFam" id="3.30.300.30:FF:000015">
    <property type="entry name" value="Nonribosomal peptide synthase SidD"/>
    <property type="match status" value="1"/>
</dbReference>
<feature type="domain" description="Carrier" evidence="4">
    <location>
        <begin position="1575"/>
        <end position="1651"/>
    </location>
</feature>
<dbReference type="SUPFAM" id="SSF56801">
    <property type="entry name" value="Acetyl-CoA synthetase-like"/>
    <property type="match status" value="2"/>
</dbReference>
<dbReference type="Proteomes" id="UP000825890">
    <property type="component" value="Unassembled WGS sequence"/>
</dbReference>
<evidence type="ECO:0000259" key="4">
    <source>
        <dbReference type="PROSITE" id="PS50075"/>
    </source>
</evidence>
<dbReference type="SUPFAM" id="SSF52777">
    <property type="entry name" value="CoA-dependent acyltransferases"/>
    <property type="match status" value="4"/>
</dbReference>
<dbReference type="GO" id="GO:0016874">
    <property type="term" value="F:ligase activity"/>
    <property type="evidence" value="ECO:0007669"/>
    <property type="project" value="UniProtKB-KW"/>
</dbReference>
<dbReference type="InterPro" id="IPR023213">
    <property type="entry name" value="CAT-like_dom_sf"/>
</dbReference>
<dbReference type="InterPro" id="IPR020845">
    <property type="entry name" value="AMP-binding_CS"/>
</dbReference>
<dbReference type="GO" id="GO:0031177">
    <property type="term" value="F:phosphopantetheine binding"/>
    <property type="evidence" value="ECO:0007669"/>
    <property type="project" value="InterPro"/>
</dbReference>
<dbReference type="SUPFAM" id="SSF47336">
    <property type="entry name" value="ACP-like"/>
    <property type="match status" value="2"/>
</dbReference>
<dbReference type="NCBIfam" id="TIGR01733">
    <property type="entry name" value="AA-adenyl-dom"/>
    <property type="match status" value="1"/>
</dbReference>
<protein>
    <recommendedName>
        <fullName evidence="4">Carrier domain-containing protein</fullName>
    </recommendedName>
</protein>
<dbReference type="InterPro" id="IPR009081">
    <property type="entry name" value="PP-bd_ACP"/>
</dbReference>
<dbReference type="Gene3D" id="1.10.1200.10">
    <property type="entry name" value="ACP-like"/>
    <property type="match status" value="2"/>
</dbReference>
<keyword evidence="1" id="KW-0596">Phosphopantetheine</keyword>